<feature type="signal peptide" evidence="1">
    <location>
        <begin position="1"/>
        <end position="20"/>
    </location>
</feature>
<organism evidence="3 4">
    <name type="scientific">Intestinicryptomonas porci</name>
    <dbReference type="NCBI Taxonomy" id="2926320"/>
    <lineage>
        <taxon>Bacteria</taxon>
        <taxon>Pseudomonadati</taxon>
        <taxon>Verrucomicrobiota</taxon>
        <taxon>Opitutia</taxon>
        <taxon>Opitutales</taxon>
        <taxon>Intestinicryptomonaceae</taxon>
        <taxon>Intestinicryptomonas</taxon>
    </lineage>
</organism>
<name>A0ABU4WGV2_9BACT</name>
<evidence type="ECO:0000259" key="2">
    <source>
        <dbReference type="Pfam" id="PF06439"/>
    </source>
</evidence>
<dbReference type="Pfam" id="PF06439">
    <property type="entry name" value="3keto-disac_hyd"/>
    <property type="match status" value="1"/>
</dbReference>
<feature type="domain" description="3-keto-alpha-glucoside-1,2-lyase/3-keto-2-hydroxy-glucal hydratase" evidence="2">
    <location>
        <begin position="63"/>
        <end position="226"/>
    </location>
</feature>
<dbReference type="RefSeq" id="WP_370396435.1">
    <property type="nucleotide sequence ID" value="NZ_JALBUT010000002.1"/>
</dbReference>
<reference evidence="3 4" key="1">
    <citation type="submission" date="2022-03" db="EMBL/GenBank/DDBJ databases">
        <title>Novel taxa within the pig intestine.</title>
        <authorList>
            <person name="Wylensek D."/>
            <person name="Bishof K."/>
            <person name="Afrizal A."/>
            <person name="Clavel T."/>
        </authorList>
    </citation>
    <scope>NUCLEOTIDE SEQUENCE [LARGE SCALE GENOMIC DNA]</scope>
    <source>
        <strain evidence="3 4">CLA-KB-P66</strain>
    </source>
</reference>
<proteinExistence type="predicted"/>
<evidence type="ECO:0000256" key="1">
    <source>
        <dbReference type="SAM" id="SignalP"/>
    </source>
</evidence>
<accession>A0ABU4WGV2</accession>
<evidence type="ECO:0000313" key="4">
    <source>
        <dbReference type="Proteomes" id="UP001275932"/>
    </source>
</evidence>
<sequence length="228" mass="24977">MKKIFVFSVVAAASMLFAFAAPKKEVFVKEAQVLSKVDSAKSNSKKWPSSVVIFKDDMSAAKSAQKNWTIERGELKGAEGAPLVIKNAKGVYAISLEFNADEAGEGCIFVRAPKGDVSKAVRIKLCQLNSDKGETSIGSINGVIKPGNKFNETKDGRWSRIMIFVEENGVRVTPNTNLCGHYADRNFLTYKWEDISKKSGYEVAGEGEAGFLCEKGNLKFKNITITVF</sequence>
<keyword evidence="4" id="KW-1185">Reference proteome</keyword>
<dbReference type="EMBL" id="JALBUT010000002">
    <property type="protein sequence ID" value="MDX8414988.1"/>
    <property type="molecule type" value="Genomic_DNA"/>
</dbReference>
<protein>
    <submittedName>
        <fullName evidence="3">DUF1080 domain-containing protein</fullName>
    </submittedName>
</protein>
<dbReference type="Proteomes" id="UP001275932">
    <property type="component" value="Unassembled WGS sequence"/>
</dbReference>
<gene>
    <name evidence="3" type="ORF">MOX91_02155</name>
</gene>
<evidence type="ECO:0000313" key="3">
    <source>
        <dbReference type="EMBL" id="MDX8414988.1"/>
    </source>
</evidence>
<comment type="caution">
    <text evidence="3">The sequence shown here is derived from an EMBL/GenBank/DDBJ whole genome shotgun (WGS) entry which is preliminary data.</text>
</comment>
<feature type="chain" id="PRO_5046708208" evidence="1">
    <location>
        <begin position="21"/>
        <end position="228"/>
    </location>
</feature>
<dbReference type="Gene3D" id="2.60.120.560">
    <property type="entry name" value="Exo-inulinase, domain 1"/>
    <property type="match status" value="1"/>
</dbReference>
<dbReference type="InterPro" id="IPR010496">
    <property type="entry name" value="AL/BT2_dom"/>
</dbReference>
<keyword evidence="1" id="KW-0732">Signal</keyword>